<dbReference type="SUPFAM" id="SSF51735">
    <property type="entry name" value="NAD(P)-binding Rossmann-fold domains"/>
    <property type="match status" value="1"/>
</dbReference>
<feature type="region of interest" description="Disordered" evidence="1">
    <location>
        <begin position="104"/>
        <end position="127"/>
    </location>
</feature>
<keyword evidence="4" id="KW-1185">Reference proteome</keyword>
<evidence type="ECO:0000313" key="3">
    <source>
        <dbReference type="EMBL" id="NKG20953.1"/>
    </source>
</evidence>
<dbReference type="Pfam" id="PF01370">
    <property type="entry name" value="Epimerase"/>
    <property type="match status" value="1"/>
</dbReference>
<comment type="caution">
    <text evidence="3">The sequence shown here is derived from an EMBL/GenBank/DDBJ whole genome shotgun (WGS) entry which is preliminary data.</text>
</comment>
<sequence length="298" mass="32270">MGGATAMMLSEAGWSVDVTGRDPSRMPKALTEAGVNFHQIDRHDIREVQHLIGDGADLLVDLLAYSAPHVRALLPALSDVNNMVLISSRAVYTDDEGRHLNGDAPPRFTSPLSETAPTVLPAADDVDPYTREGYAPGKVAAELAALESGFPVTVIRSSKVHGRWARNARTRSVIQLLRSGVERLELAQANTIDHLSAAKNVAALIHTVAQLPGRRILNAADPDTPTAEDIVRIIAAELSWNGHIEQAIEGAQLFHHPWQTGMTLDTTTALKIGYRPVGNAVDLITDEVRWLLSTEKAR</sequence>
<protein>
    <submittedName>
        <fullName evidence="3">Nucleoside-diphosphate sugar epimerase</fullName>
    </submittedName>
</protein>
<dbReference type="Proteomes" id="UP000746595">
    <property type="component" value="Unassembled WGS sequence"/>
</dbReference>
<dbReference type="InterPro" id="IPR001509">
    <property type="entry name" value="Epimerase_deHydtase"/>
</dbReference>
<proteinExistence type="predicted"/>
<evidence type="ECO:0000256" key="1">
    <source>
        <dbReference type="SAM" id="MobiDB-lite"/>
    </source>
</evidence>
<reference evidence="3 4" key="1">
    <citation type="submission" date="2020-04" db="EMBL/GenBank/DDBJ databases">
        <title>Paeniglutamicibacter sp. ANT13_2, a novel actinomycete isolated from sediment in Antarctica.</title>
        <authorList>
            <person name="Sakdapetsiri C."/>
            <person name="Pinyakong O."/>
        </authorList>
    </citation>
    <scope>NUCLEOTIDE SEQUENCE [LARGE SCALE GENOMIC DNA]</scope>
    <source>
        <strain evidence="3 4">ANT13_2</strain>
    </source>
</reference>
<dbReference type="Gene3D" id="3.40.50.720">
    <property type="entry name" value="NAD(P)-binding Rossmann-like Domain"/>
    <property type="match status" value="1"/>
</dbReference>
<organism evidence="3 4">
    <name type="scientific">Paeniglutamicibacter terrestris</name>
    <dbReference type="NCBI Taxonomy" id="2723403"/>
    <lineage>
        <taxon>Bacteria</taxon>
        <taxon>Bacillati</taxon>
        <taxon>Actinomycetota</taxon>
        <taxon>Actinomycetes</taxon>
        <taxon>Micrococcales</taxon>
        <taxon>Micrococcaceae</taxon>
        <taxon>Paeniglutamicibacter</taxon>
    </lineage>
</organism>
<accession>A0ABX1G403</accession>
<name>A0ABX1G403_9MICC</name>
<evidence type="ECO:0000313" key="4">
    <source>
        <dbReference type="Proteomes" id="UP000746595"/>
    </source>
</evidence>
<dbReference type="EMBL" id="JAAWVT010000003">
    <property type="protein sequence ID" value="NKG20953.1"/>
    <property type="molecule type" value="Genomic_DNA"/>
</dbReference>
<dbReference type="InterPro" id="IPR036291">
    <property type="entry name" value="NAD(P)-bd_dom_sf"/>
</dbReference>
<feature type="domain" description="NAD-dependent epimerase/dehydratase" evidence="2">
    <location>
        <begin position="2"/>
        <end position="179"/>
    </location>
</feature>
<evidence type="ECO:0000259" key="2">
    <source>
        <dbReference type="Pfam" id="PF01370"/>
    </source>
</evidence>
<gene>
    <name evidence="3" type="ORF">HED64_09590</name>
</gene>